<dbReference type="Proteomes" id="UP000734854">
    <property type="component" value="Unassembled WGS sequence"/>
</dbReference>
<evidence type="ECO:0000313" key="1">
    <source>
        <dbReference type="EMBL" id="KAG6494025.1"/>
    </source>
</evidence>
<name>A0A8J5FW68_ZINOF</name>
<protein>
    <submittedName>
        <fullName evidence="1">Uncharacterized protein</fullName>
    </submittedName>
</protein>
<evidence type="ECO:0000313" key="2">
    <source>
        <dbReference type="Proteomes" id="UP000734854"/>
    </source>
</evidence>
<dbReference type="EMBL" id="JACMSC010000013">
    <property type="protein sequence ID" value="KAG6494025.1"/>
    <property type="molecule type" value="Genomic_DNA"/>
</dbReference>
<organism evidence="1 2">
    <name type="scientific">Zingiber officinale</name>
    <name type="common">Ginger</name>
    <name type="synonym">Amomum zingiber</name>
    <dbReference type="NCBI Taxonomy" id="94328"/>
    <lineage>
        <taxon>Eukaryota</taxon>
        <taxon>Viridiplantae</taxon>
        <taxon>Streptophyta</taxon>
        <taxon>Embryophyta</taxon>
        <taxon>Tracheophyta</taxon>
        <taxon>Spermatophyta</taxon>
        <taxon>Magnoliopsida</taxon>
        <taxon>Liliopsida</taxon>
        <taxon>Zingiberales</taxon>
        <taxon>Zingiberaceae</taxon>
        <taxon>Zingiber</taxon>
    </lineage>
</organism>
<sequence>MLPAEAGFCQVMKIVYTVLTERAERPALPLWSSVLQRWSAALLCPAALLTCPAAPVCCSTDLPWSSALVCRSVDLLFRSADVVFRSSLPPCRPALPLCRLALSLSSVALQKPTPAGSMRLSAQVISTVSHEGSYRCCIACILLCGALDVVRVVHSTSRMEELGGAVTVGDVTRAYPGHVLRQAPDGAQATEVVTLPSDAELEKGKFYFLVPAAETAARWLRKGRRE</sequence>
<dbReference type="Pfam" id="PF14009">
    <property type="entry name" value="PADRE"/>
    <property type="match status" value="1"/>
</dbReference>
<accession>A0A8J5FW68</accession>
<comment type="caution">
    <text evidence="1">The sequence shown here is derived from an EMBL/GenBank/DDBJ whole genome shotgun (WGS) entry which is preliminary data.</text>
</comment>
<keyword evidence="2" id="KW-1185">Reference proteome</keyword>
<dbReference type="InterPro" id="IPR025322">
    <property type="entry name" value="PADRE_dom"/>
</dbReference>
<proteinExistence type="predicted"/>
<reference evidence="1 2" key="1">
    <citation type="submission" date="2020-08" db="EMBL/GenBank/DDBJ databases">
        <title>Plant Genome Project.</title>
        <authorList>
            <person name="Zhang R.-G."/>
        </authorList>
    </citation>
    <scope>NUCLEOTIDE SEQUENCE [LARGE SCALE GENOMIC DNA]</scope>
    <source>
        <tissue evidence="1">Rhizome</tissue>
    </source>
</reference>
<gene>
    <name evidence="1" type="ORF">ZIOFF_049043</name>
</gene>
<dbReference type="AlphaFoldDB" id="A0A8J5FW68"/>